<comment type="caution">
    <text evidence="1">The sequence shown here is derived from an EMBL/GenBank/DDBJ whole genome shotgun (WGS) entry which is preliminary data.</text>
</comment>
<organism evidence="1 2">
    <name type="scientific">Rotaria socialis</name>
    <dbReference type="NCBI Taxonomy" id="392032"/>
    <lineage>
        <taxon>Eukaryota</taxon>
        <taxon>Metazoa</taxon>
        <taxon>Spiralia</taxon>
        <taxon>Gnathifera</taxon>
        <taxon>Rotifera</taxon>
        <taxon>Eurotatoria</taxon>
        <taxon>Bdelloidea</taxon>
        <taxon>Philodinida</taxon>
        <taxon>Philodinidae</taxon>
        <taxon>Rotaria</taxon>
    </lineage>
</organism>
<sequence length="45" mass="5126">MGCVFCWTGAHGRIDVMTPQLACCITISIIESRLQFYDIVYELLD</sequence>
<feature type="non-terminal residue" evidence="1">
    <location>
        <position position="1"/>
    </location>
</feature>
<dbReference type="EMBL" id="CAJOBR010036926">
    <property type="protein sequence ID" value="CAF5015267.1"/>
    <property type="molecule type" value="Genomic_DNA"/>
</dbReference>
<gene>
    <name evidence="1" type="ORF">QYT958_LOCUS39453</name>
</gene>
<evidence type="ECO:0000313" key="2">
    <source>
        <dbReference type="Proteomes" id="UP000663848"/>
    </source>
</evidence>
<name>A0A822B9P5_9BILA</name>
<evidence type="ECO:0000313" key="1">
    <source>
        <dbReference type="EMBL" id="CAF5015267.1"/>
    </source>
</evidence>
<protein>
    <submittedName>
        <fullName evidence="1">Uncharacterized protein</fullName>
    </submittedName>
</protein>
<proteinExistence type="predicted"/>
<accession>A0A822B9P5</accession>
<dbReference type="AlphaFoldDB" id="A0A822B9P5"/>
<dbReference type="Proteomes" id="UP000663848">
    <property type="component" value="Unassembled WGS sequence"/>
</dbReference>
<reference evidence="1" key="1">
    <citation type="submission" date="2021-02" db="EMBL/GenBank/DDBJ databases">
        <authorList>
            <person name="Nowell W R."/>
        </authorList>
    </citation>
    <scope>NUCLEOTIDE SEQUENCE</scope>
</reference>